<feature type="domain" description="4Fe-4S ferredoxin-type" evidence="1">
    <location>
        <begin position="313"/>
        <end position="344"/>
    </location>
</feature>
<gene>
    <name evidence="2" type="ORF">SDC9_31547</name>
</gene>
<dbReference type="EMBL" id="VSSQ01000207">
    <property type="protein sequence ID" value="MPL85577.1"/>
    <property type="molecule type" value="Genomic_DNA"/>
</dbReference>
<dbReference type="InterPro" id="IPR017677">
    <property type="entry name" value="Methan_mark_16"/>
</dbReference>
<evidence type="ECO:0000259" key="1">
    <source>
        <dbReference type="PROSITE" id="PS51379"/>
    </source>
</evidence>
<dbReference type="SUPFAM" id="SSF54862">
    <property type="entry name" value="4Fe-4S ferredoxins"/>
    <property type="match status" value="1"/>
</dbReference>
<dbReference type="Pfam" id="PF01837">
    <property type="entry name" value="HcyBio"/>
    <property type="match status" value="1"/>
</dbReference>
<dbReference type="InterPro" id="IPR017896">
    <property type="entry name" value="4Fe4S_Fe-S-bd"/>
</dbReference>
<organism evidence="2">
    <name type="scientific">bioreactor metagenome</name>
    <dbReference type="NCBI Taxonomy" id="1076179"/>
    <lineage>
        <taxon>unclassified sequences</taxon>
        <taxon>metagenomes</taxon>
        <taxon>ecological metagenomes</taxon>
    </lineage>
</organism>
<proteinExistence type="predicted"/>
<protein>
    <recommendedName>
        <fullName evidence="1">4Fe-4S ferredoxin-type domain-containing protein</fullName>
    </recommendedName>
</protein>
<dbReference type="AlphaFoldDB" id="A0A644V2Z8"/>
<dbReference type="InterPro" id="IPR002708">
    <property type="entry name" value="HcyBio"/>
</dbReference>
<name>A0A644V2Z8_9ZZZZ</name>
<evidence type="ECO:0000313" key="2">
    <source>
        <dbReference type="EMBL" id="MPL85577.1"/>
    </source>
</evidence>
<comment type="caution">
    <text evidence="2">The sequence shown here is derived from an EMBL/GenBank/DDBJ whole genome shotgun (WGS) entry which is preliminary data.</text>
</comment>
<accession>A0A644V2Z8</accession>
<dbReference type="NCBIfam" id="TIGR03287">
    <property type="entry name" value="methan_mark_16"/>
    <property type="match status" value="1"/>
</dbReference>
<sequence>MKTLAEINRKIADKTAVVMTAKTLKERIRKGEKITPDDVDVVTCGTFGVMSGTSAVLAFQAGPPGTFRYAVSMTLNGVPAFIGPCPNESNGHVDCMVYGTSHAKENPSYGGGHLFSDLAAGKPVTAEIITDTGRITRTVSLAEMSSARLIITRGGFKNYMGFVNRSGEEVSTIFSTFPMKPEMQSASVSGCGEINPLENDPGLRYHTPGAAALVNGGPALILGCGTRSSPEKPNLSLSADMRGMHPDLMGGFVTALGAECLTSIGTAIPVLDEETLDSLRVLDEEIPLPVAEIQNRTPFAAATYADVWQNTDRRVRVDASRCRDDCAECAKDLCPVAAIGPDLSVGKACMGCLTCVTVCRNQVFSANPGTLHIPDADIRIGLRQSDRVRGERAAAMVRDRISSGAWRF</sequence>
<dbReference type="PROSITE" id="PS51379">
    <property type="entry name" value="4FE4S_FER_2"/>
    <property type="match status" value="1"/>
</dbReference>
<reference evidence="2" key="1">
    <citation type="submission" date="2019-08" db="EMBL/GenBank/DDBJ databases">
        <authorList>
            <person name="Kucharzyk K."/>
            <person name="Murdoch R.W."/>
            <person name="Higgins S."/>
            <person name="Loffler F."/>
        </authorList>
    </citation>
    <scope>NUCLEOTIDE SEQUENCE</scope>
</reference>